<keyword evidence="15" id="KW-1185">Reference proteome</keyword>
<name>A0AAN2BLW6_9GAMM</name>
<dbReference type="RefSeq" id="WP_236984748.1">
    <property type="nucleotide sequence ID" value="NZ_AP023086.1"/>
</dbReference>
<dbReference type="Pfam" id="PF00578">
    <property type="entry name" value="AhpC-TSA"/>
    <property type="match status" value="1"/>
</dbReference>
<dbReference type="InterPro" id="IPR013766">
    <property type="entry name" value="Thioredoxin_domain"/>
</dbReference>
<evidence type="ECO:0000259" key="13">
    <source>
        <dbReference type="PROSITE" id="PS51352"/>
    </source>
</evidence>
<comment type="catalytic activity">
    <reaction evidence="11">
        <text>a hydroperoxide + [thioredoxin]-dithiol = an alcohol + [thioredoxin]-disulfide + H2O</text>
        <dbReference type="Rhea" id="RHEA:62620"/>
        <dbReference type="Rhea" id="RHEA-COMP:10698"/>
        <dbReference type="Rhea" id="RHEA-COMP:10700"/>
        <dbReference type="ChEBI" id="CHEBI:15377"/>
        <dbReference type="ChEBI" id="CHEBI:29950"/>
        <dbReference type="ChEBI" id="CHEBI:30879"/>
        <dbReference type="ChEBI" id="CHEBI:35924"/>
        <dbReference type="ChEBI" id="CHEBI:50058"/>
        <dbReference type="EC" id="1.11.1.24"/>
    </reaction>
</comment>
<dbReference type="InterPro" id="IPR036249">
    <property type="entry name" value="Thioredoxin-like_sf"/>
</dbReference>
<evidence type="ECO:0000256" key="9">
    <source>
        <dbReference type="ARBA" id="ARBA00038489"/>
    </source>
</evidence>
<evidence type="ECO:0000256" key="7">
    <source>
        <dbReference type="ARBA" id="ARBA00023284"/>
    </source>
</evidence>
<keyword evidence="6" id="KW-1015">Disulfide bond</keyword>
<dbReference type="PROSITE" id="PS51352">
    <property type="entry name" value="THIOREDOXIN_2"/>
    <property type="match status" value="1"/>
</dbReference>
<dbReference type="GO" id="GO:0045454">
    <property type="term" value="P:cell redox homeostasis"/>
    <property type="evidence" value="ECO:0007669"/>
    <property type="project" value="TreeGrafter"/>
</dbReference>
<feature type="signal peptide" evidence="12">
    <location>
        <begin position="1"/>
        <end position="33"/>
    </location>
</feature>
<evidence type="ECO:0000256" key="10">
    <source>
        <dbReference type="ARBA" id="ARBA00042639"/>
    </source>
</evidence>
<evidence type="ECO:0000256" key="3">
    <source>
        <dbReference type="ARBA" id="ARBA00022559"/>
    </source>
</evidence>
<gene>
    <name evidence="14" type="ORF">MARGE09_P3683</name>
</gene>
<dbReference type="EMBL" id="AP023086">
    <property type="protein sequence ID" value="BCD99481.1"/>
    <property type="molecule type" value="Genomic_DNA"/>
</dbReference>
<evidence type="ECO:0000256" key="12">
    <source>
        <dbReference type="SAM" id="SignalP"/>
    </source>
</evidence>
<dbReference type="SUPFAM" id="SSF52833">
    <property type="entry name" value="Thioredoxin-like"/>
    <property type="match status" value="1"/>
</dbReference>
<reference evidence="14 15" key="1">
    <citation type="journal article" date="2022" name="IScience">
        <title>An ultrasensitive nanofiber-based assay for enzymatic hydrolysis and deep-sea microbial degradation of cellulose.</title>
        <authorList>
            <person name="Tsudome M."/>
            <person name="Tachioka M."/>
            <person name="Miyazaki M."/>
            <person name="Uchimura K."/>
            <person name="Tsuda M."/>
            <person name="Takaki Y."/>
            <person name="Deguchi S."/>
        </authorList>
    </citation>
    <scope>NUCLEOTIDE SEQUENCE [LARGE SCALE GENOMIC DNA]</scope>
    <source>
        <strain evidence="14 15">GE09</strain>
    </source>
</reference>
<dbReference type="Gene3D" id="3.40.30.10">
    <property type="entry name" value="Glutaredoxin"/>
    <property type="match status" value="1"/>
</dbReference>
<dbReference type="InterPro" id="IPR000866">
    <property type="entry name" value="AhpC/TSA"/>
</dbReference>
<keyword evidence="5" id="KW-0560">Oxidoreductase</keyword>
<dbReference type="GO" id="GO:0034599">
    <property type="term" value="P:cellular response to oxidative stress"/>
    <property type="evidence" value="ECO:0007669"/>
    <property type="project" value="TreeGrafter"/>
</dbReference>
<evidence type="ECO:0000313" key="14">
    <source>
        <dbReference type="EMBL" id="BCD99481.1"/>
    </source>
</evidence>
<evidence type="ECO:0000313" key="15">
    <source>
        <dbReference type="Proteomes" id="UP001320119"/>
    </source>
</evidence>
<protein>
    <recommendedName>
        <fullName evidence="2">thioredoxin-dependent peroxiredoxin</fullName>
        <ecNumber evidence="2">1.11.1.24</ecNumber>
    </recommendedName>
    <alternativeName>
        <fullName evidence="8">Thioredoxin peroxidase</fullName>
    </alternativeName>
    <alternativeName>
        <fullName evidence="10">Thioredoxin-dependent peroxiredoxin Bcp</fullName>
    </alternativeName>
</protein>
<evidence type="ECO:0000256" key="6">
    <source>
        <dbReference type="ARBA" id="ARBA00023157"/>
    </source>
</evidence>
<evidence type="ECO:0000256" key="1">
    <source>
        <dbReference type="ARBA" id="ARBA00003330"/>
    </source>
</evidence>
<dbReference type="AlphaFoldDB" id="A0AAN2BLW6"/>
<sequence>MLNTVNIKTLMSAAQCLFLSVICVMGLAALAHAKEVEVPTSDDDVRPILIGQKIPKVKLKNPAGEVVKLNSLLKEKPTLLVFYRGGWCPYCNLHLAELRKVEAPLKDLGFQIIAVSPDKPEELQKTGEKNELGYTLLSDSDAEAIKALGLAYKVGATMRVAMKTFGVNLEKSSGQDHHLLPVPAALLVDTKGMVTFTFVSPNYKVRVDNDVIMAAAKAQLKAKK</sequence>
<evidence type="ECO:0000256" key="2">
    <source>
        <dbReference type="ARBA" id="ARBA00013017"/>
    </source>
</evidence>
<comment type="function">
    <text evidence="1">Thiol-specific peroxidase that catalyzes the reduction of hydrogen peroxide and organic hydroperoxides to water and alcohols, respectively. Plays a role in cell protection against oxidative stress by detoxifying peroxides and as sensor of hydrogen peroxide-mediated signaling events.</text>
</comment>
<accession>A0AAN2BLW6</accession>
<keyword evidence="4" id="KW-0049">Antioxidant</keyword>
<evidence type="ECO:0000256" key="8">
    <source>
        <dbReference type="ARBA" id="ARBA00032824"/>
    </source>
</evidence>
<dbReference type="CDD" id="cd02970">
    <property type="entry name" value="PRX_like2"/>
    <property type="match status" value="1"/>
</dbReference>
<evidence type="ECO:0000256" key="5">
    <source>
        <dbReference type="ARBA" id="ARBA00023002"/>
    </source>
</evidence>
<keyword evidence="3" id="KW-0575">Peroxidase</keyword>
<dbReference type="KEGG" id="marq:MARGE09_P3683"/>
<dbReference type="PANTHER" id="PTHR42801">
    <property type="entry name" value="THIOREDOXIN-DEPENDENT PEROXIDE REDUCTASE"/>
    <property type="match status" value="1"/>
</dbReference>
<dbReference type="InterPro" id="IPR050924">
    <property type="entry name" value="Peroxiredoxin_BCP/PrxQ"/>
</dbReference>
<dbReference type="Proteomes" id="UP001320119">
    <property type="component" value="Chromosome"/>
</dbReference>
<feature type="domain" description="Thioredoxin" evidence="13">
    <location>
        <begin position="48"/>
        <end position="221"/>
    </location>
</feature>
<dbReference type="GO" id="GO:0005737">
    <property type="term" value="C:cytoplasm"/>
    <property type="evidence" value="ECO:0007669"/>
    <property type="project" value="TreeGrafter"/>
</dbReference>
<feature type="chain" id="PRO_5042971541" description="thioredoxin-dependent peroxiredoxin" evidence="12">
    <location>
        <begin position="34"/>
        <end position="224"/>
    </location>
</feature>
<proteinExistence type="inferred from homology"/>
<keyword evidence="7" id="KW-0676">Redox-active center</keyword>
<keyword evidence="12" id="KW-0732">Signal</keyword>
<evidence type="ECO:0000256" key="11">
    <source>
        <dbReference type="ARBA" id="ARBA00049091"/>
    </source>
</evidence>
<dbReference type="GO" id="GO:0008379">
    <property type="term" value="F:thioredoxin peroxidase activity"/>
    <property type="evidence" value="ECO:0007669"/>
    <property type="project" value="TreeGrafter"/>
</dbReference>
<dbReference type="EC" id="1.11.1.24" evidence="2"/>
<comment type="similarity">
    <text evidence="9">Belongs to the peroxiredoxin family. BCP/PrxQ subfamily.</text>
</comment>
<dbReference type="PANTHER" id="PTHR42801:SF7">
    <property type="entry name" value="SLL1159 PROTEIN"/>
    <property type="match status" value="1"/>
</dbReference>
<evidence type="ECO:0000256" key="4">
    <source>
        <dbReference type="ARBA" id="ARBA00022862"/>
    </source>
</evidence>
<organism evidence="14 15">
    <name type="scientific">Marinagarivorans cellulosilyticus</name>
    <dbReference type="NCBI Taxonomy" id="2721545"/>
    <lineage>
        <taxon>Bacteria</taxon>
        <taxon>Pseudomonadati</taxon>
        <taxon>Pseudomonadota</taxon>
        <taxon>Gammaproteobacteria</taxon>
        <taxon>Cellvibrionales</taxon>
        <taxon>Cellvibrionaceae</taxon>
        <taxon>Marinagarivorans</taxon>
    </lineage>
</organism>